<dbReference type="AlphaFoldDB" id="A0A1G4BE43"/>
<sequence length="73" mass="8161">MPDFLSTPSCATEIFAKKQGTIHAPMATYRFPSRYYRSYTHALSCPVCRPASPSFLFIVRPGPGTWLSTVHPL</sequence>
<dbReference type="Proteomes" id="UP000176998">
    <property type="component" value="Unassembled WGS sequence"/>
</dbReference>
<dbReference type="RefSeq" id="XP_022476732.1">
    <property type="nucleotide sequence ID" value="XM_022616808.1"/>
</dbReference>
<protein>
    <submittedName>
        <fullName evidence="1">Uncharacterized protein</fullName>
    </submittedName>
</protein>
<dbReference type="OrthoDB" id="10538164at2759"/>
<evidence type="ECO:0000313" key="1">
    <source>
        <dbReference type="EMBL" id="OHE99586.1"/>
    </source>
</evidence>
<keyword evidence="2" id="KW-1185">Reference proteome</keyword>
<reference evidence="1 2" key="1">
    <citation type="submission" date="2016-09" db="EMBL/GenBank/DDBJ databases">
        <authorList>
            <person name="Capua I."/>
            <person name="De Benedictis P."/>
            <person name="Joannis T."/>
            <person name="Lombin L.H."/>
            <person name="Cattoli G."/>
        </authorList>
    </citation>
    <scope>NUCLEOTIDE SEQUENCE [LARGE SCALE GENOMIC DNA]</scope>
    <source>
        <strain evidence="1 2">IMI 309357</strain>
    </source>
</reference>
<evidence type="ECO:0000313" key="2">
    <source>
        <dbReference type="Proteomes" id="UP000176998"/>
    </source>
</evidence>
<accession>A0A1G4BE43</accession>
<comment type="caution">
    <text evidence="1">The sequence shown here is derived from an EMBL/GenBank/DDBJ whole genome shotgun (WGS) entry which is preliminary data.</text>
</comment>
<dbReference type="EMBL" id="MJBS01000035">
    <property type="protein sequence ID" value="OHE99586.1"/>
    <property type="molecule type" value="Genomic_DNA"/>
</dbReference>
<organism evidence="1 2">
    <name type="scientific">Colletotrichum orchidophilum</name>
    <dbReference type="NCBI Taxonomy" id="1209926"/>
    <lineage>
        <taxon>Eukaryota</taxon>
        <taxon>Fungi</taxon>
        <taxon>Dikarya</taxon>
        <taxon>Ascomycota</taxon>
        <taxon>Pezizomycotina</taxon>
        <taxon>Sordariomycetes</taxon>
        <taxon>Hypocreomycetidae</taxon>
        <taxon>Glomerellales</taxon>
        <taxon>Glomerellaceae</taxon>
        <taxon>Colletotrichum</taxon>
    </lineage>
</organism>
<name>A0A1G4BE43_9PEZI</name>
<dbReference type="GeneID" id="34558318"/>
<gene>
    <name evidence="1" type="ORF">CORC01_05164</name>
</gene>
<proteinExistence type="predicted"/>